<dbReference type="InterPro" id="IPR019323">
    <property type="entry name" value="ELKS/CAST"/>
</dbReference>
<evidence type="ECO:0000313" key="2">
    <source>
        <dbReference type="EMBL" id="VDP48927.1"/>
    </source>
</evidence>
<feature type="coiled-coil region" evidence="1">
    <location>
        <begin position="29"/>
        <end position="121"/>
    </location>
</feature>
<dbReference type="AlphaFoldDB" id="A0A183KBT9"/>
<evidence type="ECO:0000313" key="3">
    <source>
        <dbReference type="Proteomes" id="UP000279833"/>
    </source>
</evidence>
<reference evidence="4" key="1">
    <citation type="submission" date="2016-06" db="UniProtKB">
        <authorList>
            <consortium name="WormBaseParasite"/>
        </authorList>
    </citation>
    <scope>IDENTIFICATION</scope>
</reference>
<evidence type="ECO:0000313" key="4">
    <source>
        <dbReference type="WBParaSite" id="SCUD_0001248001-mRNA-1"/>
    </source>
</evidence>
<evidence type="ECO:0000256" key="1">
    <source>
        <dbReference type="SAM" id="Coils"/>
    </source>
</evidence>
<feature type="coiled-coil region" evidence="1">
    <location>
        <begin position="151"/>
        <end position="249"/>
    </location>
</feature>
<organism evidence="4">
    <name type="scientific">Schistosoma curassoni</name>
    <dbReference type="NCBI Taxonomy" id="6186"/>
    <lineage>
        <taxon>Eukaryota</taxon>
        <taxon>Metazoa</taxon>
        <taxon>Spiralia</taxon>
        <taxon>Lophotrochozoa</taxon>
        <taxon>Platyhelminthes</taxon>
        <taxon>Trematoda</taxon>
        <taxon>Digenea</taxon>
        <taxon>Strigeidida</taxon>
        <taxon>Schistosomatoidea</taxon>
        <taxon>Schistosomatidae</taxon>
        <taxon>Schistosoma</taxon>
    </lineage>
</organism>
<name>A0A183KBT9_9TREM</name>
<dbReference type="Pfam" id="PF10174">
    <property type="entry name" value="Cast"/>
    <property type="match status" value="1"/>
</dbReference>
<protein>
    <submittedName>
        <fullName evidence="2 4">Uncharacterized protein</fullName>
    </submittedName>
</protein>
<sequence>MRIRFCISHYKLTIVKKPRSIGQLLSRHLRNQSEEIINLQKELNNARVQIEELGGPIEPGSKLKGSPLKVEIDTLKKEISKREDAINRIEKECQEKHIHRIETMQSQLRRFEEETANLNQVLDEQRVGLEERDRVIRQLRSDQAQGSLIELEKLKAEHNGCKDKIEQLNKRIATLNKQVEDQSDEILTIKLESLTASLCEKEANIALMELTAPKNTTSNQALEKLRIERDQLQQQQKQLSNTRAMLLEEKMSRR</sequence>
<dbReference type="Proteomes" id="UP000279833">
    <property type="component" value="Unassembled WGS sequence"/>
</dbReference>
<accession>A0A183KBT9</accession>
<proteinExistence type="predicted"/>
<gene>
    <name evidence="2" type="ORF">SCUD_LOCUS12477</name>
</gene>
<dbReference type="WBParaSite" id="SCUD_0001248001-mRNA-1">
    <property type="protein sequence ID" value="SCUD_0001248001-mRNA-1"/>
    <property type="gene ID" value="SCUD_0001248001"/>
</dbReference>
<keyword evidence="1" id="KW-0175">Coiled coil</keyword>
<reference evidence="2 3" key="2">
    <citation type="submission" date="2018-11" db="EMBL/GenBank/DDBJ databases">
        <authorList>
            <consortium name="Pathogen Informatics"/>
        </authorList>
    </citation>
    <scope>NUCLEOTIDE SEQUENCE [LARGE SCALE GENOMIC DNA]</scope>
    <source>
        <strain evidence="2">Dakar</strain>
        <strain evidence="3">Dakar, Senegal</strain>
    </source>
</reference>
<dbReference type="STRING" id="6186.A0A183KBT9"/>
<dbReference type="EMBL" id="UZAK01035147">
    <property type="protein sequence ID" value="VDP48927.1"/>
    <property type="molecule type" value="Genomic_DNA"/>
</dbReference>
<keyword evidence="3" id="KW-1185">Reference proteome</keyword>